<dbReference type="EMBL" id="BAEK01000027">
    <property type="protein sequence ID" value="GAC04438.1"/>
    <property type="molecule type" value="Genomic_DNA"/>
</dbReference>
<accession>A0ABQ0I549</accession>
<proteinExistence type="predicted"/>
<evidence type="ECO:0000313" key="2">
    <source>
        <dbReference type="Proteomes" id="UP000008372"/>
    </source>
</evidence>
<name>A0ABQ0I549_9ALTE</name>
<sequence>MIISAAEPEGLNRNLNVLFELTSARNNMQGKFISNAVYVCKDSKIKASLKSRI</sequence>
<reference evidence="1 2" key="1">
    <citation type="journal article" date="2014" name="Environ. Microbiol.">
        <title>Comparative genomics of the marine bacterial genus Glaciecola reveals the high degree of genomic diversity and genomic characteristic for cold adaptation.</title>
        <authorList>
            <person name="Qin Q.L."/>
            <person name="Xie B.B."/>
            <person name="Yu Y."/>
            <person name="Shu Y.L."/>
            <person name="Rong J.C."/>
            <person name="Zhang Y.J."/>
            <person name="Zhao D.L."/>
            <person name="Chen X.L."/>
            <person name="Zhang X.Y."/>
            <person name="Chen B."/>
            <person name="Zhou B.C."/>
            <person name="Zhang Y.Z."/>
        </authorList>
    </citation>
    <scope>NUCLEOTIDE SEQUENCE [LARGE SCALE GENOMIC DNA]</scope>
    <source>
        <strain evidence="1 2">NO2</strain>
    </source>
</reference>
<evidence type="ECO:0000313" key="1">
    <source>
        <dbReference type="EMBL" id="GAC04438.1"/>
    </source>
</evidence>
<keyword evidence="2" id="KW-1185">Reference proteome</keyword>
<comment type="caution">
    <text evidence="1">The sequence shown here is derived from an EMBL/GenBank/DDBJ whole genome shotgun (WGS) entry which is preliminary data.</text>
</comment>
<protein>
    <submittedName>
        <fullName evidence="1">Uncharacterized protein</fullName>
    </submittedName>
</protein>
<organism evidence="1 2">
    <name type="scientific">Paraglaciecola agarilytica NO2</name>
    <dbReference type="NCBI Taxonomy" id="1125747"/>
    <lineage>
        <taxon>Bacteria</taxon>
        <taxon>Pseudomonadati</taxon>
        <taxon>Pseudomonadota</taxon>
        <taxon>Gammaproteobacteria</taxon>
        <taxon>Alteromonadales</taxon>
        <taxon>Alteromonadaceae</taxon>
        <taxon>Paraglaciecola</taxon>
    </lineage>
</organism>
<dbReference type="Proteomes" id="UP000008372">
    <property type="component" value="Unassembled WGS sequence"/>
</dbReference>
<gene>
    <name evidence="1" type="ORF">GAGA_1582</name>
</gene>